<reference evidence="2" key="3">
    <citation type="submission" date="2022-04" db="EMBL/GenBank/DDBJ databases">
        <authorList>
            <person name="Liu G."/>
        </authorList>
    </citation>
    <scope>NUCLEOTIDE SEQUENCE</scope>
    <source>
        <strain evidence="2">RG22</strain>
    </source>
</reference>
<reference evidence="1" key="2">
    <citation type="journal article" date="2021" name="Int. J. Syst. Evol. Microbiol.">
        <title>Geomonas silvestris sp. nov., Geomonas paludis sp. nov. and Geomonas limicola sp. nov., isolated from terrestrial environments, and emended description of the genus Geomonas.</title>
        <authorList>
            <person name="Itoh H."/>
            <person name="Xu Z."/>
            <person name="Masuda Y."/>
            <person name="Ushijima N."/>
            <person name="Hayakawa C."/>
            <person name="Shiratori Y."/>
            <person name="Senoo K."/>
        </authorList>
    </citation>
    <scope>NUCLEOTIDE SEQUENCE</scope>
    <source>
        <strain evidence="1">Red736</strain>
    </source>
</reference>
<evidence type="ECO:0008006" key="5">
    <source>
        <dbReference type="Google" id="ProtNLM"/>
    </source>
</evidence>
<evidence type="ECO:0000313" key="2">
    <source>
        <dbReference type="EMBL" id="UPU35089.1"/>
    </source>
</evidence>
<evidence type="ECO:0000313" key="4">
    <source>
        <dbReference type="Proteomes" id="UP000831485"/>
    </source>
</evidence>
<dbReference type="PROSITE" id="PS51257">
    <property type="entry name" value="PROKAR_LIPOPROTEIN"/>
    <property type="match status" value="1"/>
</dbReference>
<dbReference type="InterPro" id="IPR035439">
    <property type="entry name" value="UPF0145_dom_sf"/>
</dbReference>
<keyword evidence="4" id="KW-1185">Reference proteome</keyword>
<dbReference type="EMBL" id="BLXY01000009">
    <property type="protein sequence ID" value="GFO65411.1"/>
    <property type="molecule type" value="Genomic_DNA"/>
</dbReference>
<dbReference type="Proteomes" id="UP000831485">
    <property type="component" value="Chromosome"/>
</dbReference>
<dbReference type="EMBL" id="CP096574">
    <property type="protein sequence ID" value="UPU35089.1"/>
    <property type="molecule type" value="Genomic_DNA"/>
</dbReference>
<evidence type="ECO:0000313" key="3">
    <source>
        <dbReference type="Proteomes" id="UP000568888"/>
    </source>
</evidence>
<gene>
    <name evidence="1" type="ORF">GMPD_33300</name>
    <name evidence="2" type="ORF">M1B72_16765</name>
</gene>
<dbReference type="RefSeq" id="WP_183349472.1">
    <property type="nucleotide sequence ID" value="NZ_BLXY01000009.1"/>
</dbReference>
<proteinExistence type="predicted"/>
<name>A0A6V8MZ51_9BACT</name>
<evidence type="ECO:0000313" key="1">
    <source>
        <dbReference type="EMBL" id="GFO65411.1"/>
    </source>
</evidence>
<sequence>MEQFYRTLKHFPPLLLLLCLMLSAVGCTKVVLRRDAPPVLAQDEVLRPYKKVGTIEVHRVRYGDKEDLTPADYSWANDALRAEAAKIGADAVILPEVKVEMDTYIFFPKSEITARGTAIKFR</sequence>
<dbReference type="AlphaFoldDB" id="A0A6V8MZ51"/>
<protein>
    <recommendedName>
        <fullName evidence="5">Lipoprotein</fullName>
    </recommendedName>
</protein>
<organism evidence="1 3">
    <name type="scientific">Geomonas paludis</name>
    <dbReference type="NCBI Taxonomy" id="2740185"/>
    <lineage>
        <taxon>Bacteria</taxon>
        <taxon>Pseudomonadati</taxon>
        <taxon>Thermodesulfobacteriota</taxon>
        <taxon>Desulfuromonadia</taxon>
        <taxon>Geobacterales</taxon>
        <taxon>Geobacteraceae</taxon>
        <taxon>Geomonas</taxon>
    </lineage>
</organism>
<dbReference type="SUPFAM" id="SSF117782">
    <property type="entry name" value="YbjQ-like"/>
    <property type="match status" value="1"/>
</dbReference>
<dbReference type="Proteomes" id="UP000568888">
    <property type="component" value="Unassembled WGS sequence"/>
</dbReference>
<accession>A0A6V8MZ51</accession>
<reference evidence="3" key="1">
    <citation type="submission" date="2020-06" db="EMBL/GenBank/DDBJ databases">
        <title>Draft genomic sequecing of Geomonas sp. Red736.</title>
        <authorList>
            <person name="Itoh H."/>
            <person name="Xu Z.X."/>
            <person name="Ushijima N."/>
            <person name="Masuda Y."/>
            <person name="Shiratori Y."/>
            <person name="Senoo K."/>
        </authorList>
    </citation>
    <scope>NUCLEOTIDE SEQUENCE [LARGE SCALE GENOMIC DNA]</scope>
    <source>
        <strain evidence="3">Red736</strain>
    </source>
</reference>